<dbReference type="EMBL" id="CP012752">
    <property type="protein sequence ID" value="ALG15280.1"/>
    <property type="molecule type" value="Genomic_DNA"/>
</dbReference>
<evidence type="ECO:0000313" key="2">
    <source>
        <dbReference type="Proteomes" id="UP000063699"/>
    </source>
</evidence>
<evidence type="ECO:0000313" key="1">
    <source>
        <dbReference type="EMBL" id="ALG15280.1"/>
    </source>
</evidence>
<dbReference type="Proteomes" id="UP000063699">
    <property type="component" value="Chromosome"/>
</dbReference>
<dbReference type="STRING" id="860235.AOZ06_34630"/>
<organism evidence="1 2">
    <name type="scientific">Kibdelosporangium phytohabitans</name>
    <dbReference type="NCBI Taxonomy" id="860235"/>
    <lineage>
        <taxon>Bacteria</taxon>
        <taxon>Bacillati</taxon>
        <taxon>Actinomycetota</taxon>
        <taxon>Actinomycetes</taxon>
        <taxon>Pseudonocardiales</taxon>
        <taxon>Pseudonocardiaceae</taxon>
        <taxon>Kibdelosporangium</taxon>
    </lineage>
</organism>
<dbReference type="OrthoDB" id="4467390at2"/>
<keyword evidence="2" id="KW-1185">Reference proteome</keyword>
<gene>
    <name evidence="1" type="ORF">AOZ06_34630</name>
</gene>
<dbReference type="AlphaFoldDB" id="A0A0N9IFK2"/>
<dbReference type="RefSeq" id="WP_054297134.1">
    <property type="nucleotide sequence ID" value="NZ_CP012752.1"/>
</dbReference>
<reference evidence="1 2" key="1">
    <citation type="submission" date="2015-07" db="EMBL/GenBank/DDBJ databases">
        <title>Genome sequencing of Kibdelosporangium phytohabitans.</title>
        <authorList>
            <person name="Qin S."/>
            <person name="Xing K."/>
        </authorList>
    </citation>
    <scope>NUCLEOTIDE SEQUENCE [LARGE SCALE GENOMIC DNA]</scope>
    <source>
        <strain evidence="1 2">KLBMP1111</strain>
    </source>
</reference>
<proteinExistence type="predicted"/>
<name>A0A0N9IFK2_9PSEU</name>
<sequence>MNTVVQLNGHSLRVRLAQEDRAEDTGRVAADDRLTCHVHSRWIHQCVSSCAHVNQVTWHRWCRSCRTELTVAVDELTGAVRISCPCCGDGGSAATRRLERACAASLAYSRAHAAQPAQVVSGQAS</sequence>
<accession>A0A0N9IFK2</accession>
<dbReference type="KEGG" id="kphy:AOZ06_34630"/>
<protein>
    <submittedName>
        <fullName evidence="1">Uncharacterized protein</fullName>
    </submittedName>
</protein>